<organism evidence="3 4">
    <name type="scientific">Fomitopsis schrenkii</name>
    <name type="common">Brown rot fungus</name>
    <dbReference type="NCBI Taxonomy" id="2126942"/>
    <lineage>
        <taxon>Eukaryota</taxon>
        <taxon>Fungi</taxon>
        <taxon>Dikarya</taxon>
        <taxon>Basidiomycota</taxon>
        <taxon>Agaricomycotina</taxon>
        <taxon>Agaricomycetes</taxon>
        <taxon>Polyporales</taxon>
        <taxon>Fomitopsis</taxon>
    </lineage>
</organism>
<proteinExistence type="predicted"/>
<dbReference type="CDD" id="cd12087">
    <property type="entry name" value="TM_EGFR-like"/>
    <property type="match status" value="1"/>
</dbReference>
<keyword evidence="2" id="KW-1133">Transmembrane helix</keyword>
<keyword evidence="4" id="KW-1185">Reference proteome</keyword>
<gene>
    <name evidence="3" type="ORF">FOMPIDRAFT_83956</name>
</gene>
<keyword evidence="2" id="KW-0472">Membrane</keyword>
<protein>
    <submittedName>
        <fullName evidence="3">Uncharacterized protein</fullName>
    </submittedName>
</protein>
<feature type="transmembrane region" description="Helical" evidence="2">
    <location>
        <begin position="63"/>
        <end position="84"/>
    </location>
</feature>
<evidence type="ECO:0000256" key="2">
    <source>
        <dbReference type="SAM" id="Phobius"/>
    </source>
</evidence>
<dbReference type="HOGENOM" id="CLU_1372243_0_0_1"/>
<evidence type="ECO:0000313" key="3">
    <source>
        <dbReference type="EMBL" id="EPT05949.1"/>
    </source>
</evidence>
<feature type="compositionally biased region" description="Low complexity" evidence="1">
    <location>
        <begin position="169"/>
        <end position="188"/>
    </location>
</feature>
<feature type="compositionally biased region" description="Polar residues" evidence="1">
    <location>
        <begin position="10"/>
        <end position="25"/>
    </location>
</feature>
<dbReference type="EMBL" id="KE504122">
    <property type="protein sequence ID" value="EPT05949.1"/>
    <property type="molecule type" value="Genomic_DNA"/>
</dbReference>
<evidence type="ECO:0000256" key="1">
    <source>
        <dbReference type="SAM" id="MobiDB-lite"/>
    </source>
</evidence>
<dbReference type="InParanoid" id="S8ESP2"/>
<feature type="region of interest" description="Disordered" evidence="1">
    <location>
        <begin position="1"/>
        <end position="55"/>
    </location>
</feature>
<accession>S8ESP2</accession>
<name>S8ESP2_FOMSC</name>
<keyword evidence="2" id="KW-0812">Transmembrane</keyword>
<sequence length="199" mass="21060">MATAPPESSGMVSGSQGQPANTPKPSSARPSVSDSSMGGTTGGTTSVAASSHDISAPRRADNAAIAGGVIGGLLIISLLGWTLWYRRRQRTLRAASSTMLMRTASNPTLELPVPPSRNLRDLLYELDRSGTPLPPFPPGLDNDQSLEDAWEERDDKQPLEDREDDEASEGGYHESAAASAEAESTTYSPSHLNHIGEAF</sequence>
<evidence type="ECO:0000313" key="4">
    <source>
        <dbReference type="Proteomes" id="UP000015241"/>
    </source>
</evidence>
<feature type="region of interest" description="Disordered" evidence="1">
    <location>
        <begin position="128"/>
        <end position="199"/>
    </location>
</feature>
<feature type="compositionally biased region" description="Low complexity" evidence="1">
    <location>
        <begin position="26"/>
        <end position="51"/>
    </location>
</feature>
<dbReference type="Proteomes" id="UP000015241">
    <property type="component" value="Unassembled WGS sequence"/>
</dbReference>
<dbReference type="AlphaFoldDB" id="S8ESP2"/>
<reference evidence="3 4" key="1">
    <citation type="journal article" date="2012" name="Science">
        <title>The Paleozoic origin of enzymatic lignin decomposition reconstructed from 31 fungal genomes.</title>
        <authorList>
            <person name="Floudas D."/>
            <person name="Binder M."/>
            <person name="Riley R."/>
            <person name="Barry K."/>
            <person name="Blanchette R.A."/>
            <person name="Henrissat B."/>
            <person name="Martinez A.T."/>
            <person name="Otillar R."/>
            <person name="Spatafora J.W."/>
            <person name="Yadav J.S."/>
            <person name="Aerts A."/>
            <person name="Benoit I."/>
            <person name="Boyd A."/>
            <person name="Carlson A."/>
            <person name="Copeland A."/>
            <person name="Coutinho P.M."/>
            <person name="de Vries R.P."/>
            <person name="Ferreira P."/>
            <person name="Findley K."/>
            <person name="Foster B."/>
            <person name="Gaskell J."/>
            <person name="Glotzer D."/>
            <person name="Gorecki P."/>
            <person name="Heitman J."/>
            <person name="Hesse C."/>
            <person name="Hori C."/>
            <person name="Igarashi K."/>
            <person name="Jurgens J.A."/>
            <person name="Kallen N."/>
            <person name="Kersten P."/>
            <person name="Kohler A."/>
            <person name="Kuees U."/>
            <person name="Kumar T.K.A."/>
            <person name="Kuo A."/>
            <person name="LaButti K."/>
            <person name="Larrondo L.F."/>
            <person name="Lindquist E."/>
            <person name="Ling A."/>
            <person name="Lombard V."/>
            <person name="Lucas S."/>
            <person name="Lundell T."/>
            <person name="Martin R."/>
            <person name="McLaughlin D.J."/>
            <person name="Morgenstern I."/>
            <person name="Morin E."/>
            <person name="Murat C."/>
            <person name="Nagy L.G."/>
            <person name="Nolan M."/>
            <person name="Ohm R.A."/>
            <person name="Patyshakuliyeva A."/>
            <person name="Rokas A."/>
            <person name="Ruiz-Duenas F.J."/>
            <person name="Sabat G."/>
            <person name="Salamov A."/>
            <person name="Samejima M."/>
            <person name="Schmutz J."/>
            <person name="Slot J.C."/>
            <person name="St John F."/>
            <person name="Stenlid J."/>
            <person name="Sun H."/>
            <person name="Sun S."/>
            <person name="Syed K."/>
            <person name="Tsang A."/>
            <person name="Wiebenga A."/>
            <person name="Young D."/>
            <person name="Pisabarro A."/>
            <person name="Eastwood D.C."/>
            <person name="Martin F."/>
            <person name="Cullen D."/>
            <person name="Grigoriev I.V."/>
            <person name="Hibbett D.S."/>
        </authorList>
    </citation>
    <scope>NUCLEOTIDE SEQUENCE</scope>
    <source>
        <strain evidence="4">FP-58527</strain>
    </source>
</reference>